<dbReference type="HAMAP" id="MF_00838">
    <property type="entry name" value="DacB"/>
    <property type="match status" value="1"/>
</dbReference>
<dbReference type="Pfam" id="PF02457">
    <property type="entry name" value="DAC"/>
    <property type="match status" value="1"/>
</dbReference>
<dbReference type="EMBL" id="CP104067">
    <property type="protein sequence ID" value="WAH42943.1"/>
    <property type="molecule type" value="Genomic_DNA"/>
</dbReference>
<evidence type="ECO:0000256" key="4">
    <source>
        <dbReference type="ARBA" id="ARBA00022741"/>
    </source>
</evidence>
<dbReference type="RefSeq" id="WP_268006821.1">
    <property type="nucleotide sequence ID" value="NZ_BSUT01000001.1"/>
</dbReference>
<feature type="domain" description="DAC" evidence="7">
    <location>
        <begin position="60"/>
        <end position="208"/>
    </location>
</feature>
<dbReference type="GO" id="GO:0106408">
    <property type="term" value="F:diadenylate cyclase activity"/>
    <property type="evidence" value="ECO:0007669"/>
    <property type="project" value="UniProtKB-EC"/>
</dbReference>
<gene>
    <name evidence="8" type="primary">cdaS</name>
    <name evidence="6" type="synonym">dacB</name>
    <name evidence="8" type="ORF">NZD89_05845</name>
</gene>
<name>A0ABY6ZJ49_9BACL</name>
<keyword evidence="2 6" id="KW-0808">Transferase</keyword>
<reference evidence="8" key="1">
    <citation type="submission" date="2022-08" db="EMBL/GenBank/DDBJ databases">
        <title>Alicyclobacillus fastidiosus DSM 17978, complete genome.</title>
        <authorList>
            <person name="Wang Q."/>
            <person name="Cai R."/>
            <person name="Wang Z."/>
        </authorList>
    </citation>
    <scope>NUCLEOTIDE SEQUENCE</scope>
    <source>
        <strain evidence="8">DSM 17978</strain>
    </source>
</reference>
<keyword evidence="6" id="KW-1003">Cell membrane</keyword>
<dbReference type="Gene3D" id="3.40.1700.10">
    <property type="entry name" value="DNA integrity scanning protein, DisA, N-terminal domain"/>
    <property type="match status" value="1"/>
</dbReference>
<sequence>MAEVAQTTYALPASIKDKLKFEIEQIRREINDLFNDLDRNDHCILCEFEKIHEILRGLHSTAATSYLQTYLSPYTDNYQAISIAVQHLSERRHGALIVIQREDSLDKLIHSGIPIGATLSSSLLESIFYPGGPLHDGAVLVQDNQIISASNVLPVSNISVGDSKLGTRHRAAIGLSQHSDALILIVSEETGATSFAFGGKLFPFSATQIGG</sequence>
<proteinExistence type="inferred from homology"/>
<dbReference type="SUPFAM" id="SSF143597">
    <property type="entry name" value="YojJ-like"/>
    <property type="match status" value="1"/>
</dbReference>
<dbReference type="Gene3D" id="1.10.287.770">
    <property type="entry name" value="YojJ-like"/>
    <property type="match status" value="1"/>
</dbReference>
<keyword evidence="9" id="KW-1185">Reference proteome</keyword>
<dbReference type="InterPro" id="IPR019457">
    <property type="entry name" value="CdaS_N"/>
</dbReference>
<comment type="function">
    <text evidence="6">Catalyzes the condensation of 2 ATP molecules into cyclic di-AMP (c-di-AMP), a second messenger used to regulate differing processes in different bacteria.</text>
</comment>
<dbReference type="InterPro" id="IPR034693">
    <property type="entry name" value="CdaS"/>
</dbReference>
<evidence type="ECO:0000256" key="1">
    <source>
        <dbReference type="ARBA" id="ARBA00000877"/>
    </source>
</evidence>
<accession>A0ABY6ZJ49</accession>
<dbReference type="EC" id="2.7.7.85" evidence="6"/>
<dbReference type="InterPro" id="IPR003390">
    <property type="entry name" value="DNA_integrity_scan_DisA_N"/>
</dbReference>
<evidence type="ECO:0000259" key="7">
    <source>
        <dbReference type="PROSITE" id="PS51794"/>
    </source>
</evidence>
<keyword evidence="4 6" id="KW-0547">Nucleotide-binding</keyword>
<dbReference type="InterPro" id="IPR050338">
    <property type="entry name" value="DisA"/>
</dbReference>
<evidence type="ECO:0000313" key="8">
    <source>
        <dbReference type="EMBL" id="WAH42943.1"/>
    </source>
</evidence>
<dbReference type="Pfam" id="PF10372">
    <property type="entry name" value="CdaS_N"/>
    <property type="match status" value="1"/>
</dbReference>
<evidence type="ECO:0000256" key="5">
    <source>
        <dbReference type="ARBA" id="ARBA00022840"/>
    </source>
</evidence>
<dbReference type="InterPro" id="IPR036888">
    <property type="entry name" value="DNA_integrity_DisA_N_sf"/>
</dbReference>
<evidence type="ECO:0000256" key="3">
    <source>
        <dbReference type="ARBA" id="ARBA00022695"/>
    </source>
</evidence>
<dbReference type="NCBIfam" id="NF038328">
    <property type="entry name" value="c-di-AMP_CdaS"/>
    <property type="match status" value="1"/>
</dbReference>
<organism evidence="8 9">
    <name type="scientific">Alicyclobacillus fastidiosus</name>
    <dbReference type="NCBI Taxonomy" id="392011"/>
    <lineage>
        <taxon>Bacteria</taxon>
        <taxon>Bacillati</taxon>
        <taxon>Bacillota</taxon>
        <taxon>Bacilli</taxon>
        <taxon>Bacillales</taxon>
        <taxon>Alicyclobacillaceae</taxon>
        <taxon>Alicyclobacillus</taxon>
    </lineage>
</organism>
<dbReference type="InterPro" id="IPR053472">
    <property type="entry name" value="DAC_CdaS-like"/>
</dbReference>
<dbReference type="PROSITE" id="PS51794">
    <property type="entry name" value="DAC"/>
    <property type="match status" value="1"/>
</dbReference>
<evidence type="ECO:0000256" key="2">
    <source>
        <dbReference type="ARBA" id="ARBA00022679"/>
    </source>
</evidence>
<protein>
    <recommendedName>
        <fullName evidence="6">Diadenylate cyclase</fullName>
        <shortName evidence="6">DAC</shortName>
        <ecNumber evidence="6">2.7.7.85</ecNumber>
    </recommendedName>
    <alternativeName>
        <fullName evidence="6">Cyclic-di-AMP synthase</fullName>
        <shortName evidence="6">c-di-AMP synthase</shortName>
    </alternativeName>
</protein>
<keyword evidence="6" id="KW-0812">Transmembrane</keyword>
<comment type="subunit">
    <text evidence="6">Probably oligomerizes.</text>
</comment>
<dbReference type="Proteomes" id="UP001164761">
    <property type="component" value="Chromosome"/>
</dbReference>
<keyword evidence="5 6" id="KW-0067">ATP-binding</keyword>
<keyword evidence="6" id="KW-0472">Membrane</keyword>
<evidence type="ECO:0000256" key="6">
    <source>
        <dbReference type="HAMAP-Rule" id="MF_00838"/>
    </source>
</evidence>
<dbReference type="PANTHER" id="PTHR34185">
    <property type="entry name" value="DIADENYLATE CYCLASE"/>
    <property type="match status" value="1"/>
</dbReference>
<keyword evidence="3 6" id="KW-0548">Nucleotidyltransferase</keyword>
<comment type="similarity">
    <text evidence="6">Belongs to the adenylate cyclase family. DacB/CdaS subfamily.</text>
</comment>
<keyword evidence="6" id="KW-1133">Transmembrane helix</keyword>
<evidence type="ECO:0000313" key="9">
    <source>
        <dbReference type="Proteomes" id="UP001164761"/>
    </source>
</evidence>
<comment type="catalytic activity">
    <reaction evidence="1 6">
        <text>2 ATP = 3',3'-c-di-AMP + 2 diphosphate</text>
        <dbReference type="Rhea" id="RHEA:35655"/>
        <dbReference type="ChEBI" id="CHEBI:30616"/>
        <dbReference type="ChEBI" id="CHEBI:33019"/>
        <dbReference type="ChEBI" id="CHEBI:71500"/>
        <dbReference type="EC" id="2.7.7.85"/>
    </reaction>
</comment>
<dbReference type="PANTHER" id="PTHR34185:SF2">
    <property type="entry name" value="CYCLIC DI-AMP SYNTHASE CDAS"/>
    <property type="match status" value="1"/>
</dbReference>